<proteinExistence type="inferred from homology"/>
<sequence>MGSRTGQEREGGFDYDWVVIGSGFGGSVAALRLAERGYRVCVLEAGRRYPTSELPASTWDLRRYFWMPRLGLRGILRVSAFRDVSIISSSGVGGGSLVYAQTLYRRGETFREHLDMAVGEHVDLDRCYAIAERMLGVVDTPVSSPRDAMARAVADDLRLPPDRFHATRIGVFRGKAGVTVPDPYVDGEGPERTGCTDCGRCMVGCRVGAKNTLDKNYLWLAERRGARIEPDREVTDITPLGAADGSDGYAITARRPGSTVRRGTRVLRARGVVVAAGAVGTARLLATCRHRGSLPALSERLGHDVRTNAESICAITARDPNTDLSKGVAISGSLQATDDMHLEPVGYGGAADSMGLLFVPLSGDGTRLTRPLGLLKEMLRHPVDLLRSANPRGWSRRSMLIGGMWTQDGALGFVARRRLLGRGVRLTT</sequence>
<dbReference type="PRINTS" id="PR00411">
    <property type="entry name" value="PNDRDTASEI"/>
</dbReference>
<dbReference type="InterPro" id="IPR017896">
    <property type="entry name" value="4Fe4S_Fe-S-bd"/>
</dbReference>
<evidence type="ECO:0000256" key="3">
    <source>
        <dbReference type="ARBA" id="ARBA00022630"/>
    </source>
</evidence>
<comment type="similarity">
    <text evidence="2">Belongs to the GMC oxidoreductase family.</text>
</comment>
<evidence type="ECO:0000313" key="8">
    <source>
        <dbReference type="Proteomes" id="UP000598297"/>
    </source>
</evidence>
<dbReference type="PANTHER" id="PTHR47470">
    <property type="entry name" value="CHOLESTEROL OXIDASE"/>
    <property type="match status" value="1"/>
</dbReference>
<dbReference type="InterPro" id="IPR052542">
    <property type="entry name" value="Cholesterol_Oxidase"/>
</dbReference>
<dbReference type="RefSeq" id="WP_161692868.1">
    <property type="nucleotide sequence ID" value="NZ_JAAAHS010000003.1"/>
</dbReference>
<dbReference type="OrthoDB" id="517968at2"/>
<accession>A0A964UIW3</accession>
<feature type="non-terminal residue" evidence="7">
    <location>
        <position position="428"/>
    </location>
</feature>
<dbReference type="AlphaFoldDB" id="A0A964UIW3"/>
<reference evidence="7" key="1">
    <citation type="submission" date="2020-01" db="EMBL/GenBank/DDBJ databases">
        <title>Whole-genome analyses of novel actinobacteria.</title>
        <authorList>
            <person name="Sahin N."/>
        </authorList>
    </citation>
    <scope>NUCLEOTIDE SEQUENCE</scope>
    <source>
        <strain evidence="7">YC537</strain>
    </source>
</reference>
<comment type="caution">
    <text evidence="7">The sequence shown here is derived from an EMBL/GenBank/DDBJ whole genome shotgun (WGS) entry which is preliminary data.</text>
</comment>
<evidence type="ECO:0000256" key="4">
    <source>
        <dbReference type="ARBA" id="ARBA00022827"/>
    </source>
</evidence>
<dbReference type="GO" id="GO:0050660">
    <property type="term" value="F:flavin adenine dinucleotide binding"/>
    <property type="evidence" value="ECO:0007669"/>
    <property type="project" value="InterPro"/>
</dbReference>
<dbReference type="GO" id="GO:0016614">
    <property type="term" value="F:oxidoreductase activity, acting on CH-OH group of donors"/>
    <property type="evidence" value="ECO:0007669"/>
    <property type="project" value="InterPro"/>
</dbReference>
<dbReference type="Pfam" id="PF13450">
    <property type="entry name" value="NAD_binding_8"/>
    <property type="match status" value="1"/>
</dbReference>
<gene>
    <name evidence="7" type="ORF">GUY60_00770</name>
</gene>
<evidence type="ECO:0000256" key="1">
    <source>
        <dbReference type="ARBA" id="ARBA00001974"/>
    </source>
</evidence>
<dbReference type="PANTHER" id="PTHR47470:SF1">
    <property type="entry name" value="FAD-DEPENDENT OXIDOREDUCTASE 2 FAD BINDING DOMAIN-CONTAINING PROTEIN"/>
    <property type="match status" value="1"/>
</dbReference>
<name>A0A964UIW3_9ACTN</name>
<keyword evidence="8" id="KW-1185">Reference proteome</keyword>
<organism evidence="7 8">
    <name type="scientific">Streptomyces boluensis</name>
    <dbReference type="NCBI Taxonomy" id="1775135"/>
    <lineage>
        <taxon>Bacteria</taxon>
        <taxon>Bacillati</taxon>
        <taxon>Actinomycetota</taxon>
        <taxon>Actinomycetes</taxon>
        <taxon>Kitasatosporales</taxon>
        <taxon>Streptomycetaceae</taxon>
        <taxon>Streptomyces</taxon>
    </lineage>
</organism>
<dbReference type="Proteomes" id="UP000598297">
    <property type="component" value="Unassembled WGS sequence"/>
</dbReference>
<dbReference type="EMBL" id="JAAAHS010000003">
    <property type="protein sequence ID" value="NBE49983.1"/>
    <property type="molecule type" value="Genomic_DNA"/>
</dbReference>
<comment type="cofactor">
    <cofactor evidence="1">
        <name>FAD</name>
        <dbReference type="ChEBI" id="CHEBI:57692"/>
    </cofactor>
</comment>
<evidence type="ECO:0000259" key="6">
    <source>
        <dbReference type="PROSITE" id="PS51379"/>
    </source>
</evidence>
<evidence type="ECO:0000256" key="2">
    <source>
        <dbReference type="ARBA" id="ARBA00010790"/>
    </source>
</evidence>
<protein>
    <submittedName>
        <fullName evidence="7">FAD-binding protein</fullName>
    </submittedName>
</protein>
<dbReference type="InterPro" id="IPR000172">
    <property type="entry name" value="GMC_OxRdtase_N"/>
</dbReference>
<evidence type="ECO:0000313" key="7">
    <source>
        <dbReference type="EMBL" id="NBE49983.1"/>
    </source>
</evidence>
<dbReference type="Gene3D" id="3.50.50.60">
    <property type="entry name" value="FAD/NAD(P)-binding domain"/>
    <property type="match status" value="2"/>
</dbReference>
<keyword evidence="3" id="KW-0285">Flavoprotein</keyword>
<keyword evidence="4" id="KW-0274">FAD</keyword>
<dbReference type="PROSITE" id="PS51379">
    <property type="entry name" value="4FE4S_FER_2"/>
    <property type="match status" value="1"/>
</dbReference>
<dbReference type="InterPro" id="IPR036188">
    <property type="entry name" value="FAD/NAD-bd_sf"/>
</dbReference>
<dbReference type="Pfam" id="PF00732">
    <property type="entry name" value="GMC_oxred_N"/>
    <property type="match status" value="1"/>
</dbReference>
<dbReference type="SUPFAM" id="SSF51905">
    <property type="entry name" value="FAD/NAD(P)-binding domain"/>
    <property type="match status" value="1"/>
</dbReference>
<feature type="domain" description="4Fe-4S ferredoxin-type" evidence="6">
    <location>
        <begin position="181"/>
        <end position="215"/>
    </location>
</feature>
<evidence type="ECO:0000256" key="5">
    <source>
        <dbReference type="ARBA" id="ARBA00023002"/>
    </source>
</evidence>
<keyword evidence="5" id="KW-0560">Oxidoreductase</keyword>